<sequence>VGKNLQDHYVVILGPIDVEEGKTVKGDRDFDAAALKNYLHNRAGAYATVGFETGGLLTSSLATNQNRPDIFLAYHALTADPTLAISFEKQYGLKPGIMQKYLAAEDRKDSFFADVVLAKPKSTGEIKLT</sequence>
<feature type="non-terminal residue" evidence="1">
    <location>
        <position position="129"/>
    </location>
</feature>
<dbReference type="Proteomes" id="UP000708208">
    <property type="component" value="Unassembled WGS sequence"/>
</dbReference>
<organism evidence="1 2">
    <name type="scientific">Allacma fusca</name>
    <dbReference type="NCBI Taxonomy" id="39272"/>
    <lineage>
        <taxon>Eukaryota</taxon>
        <taxon>Metazoa</taxon>
        <taxon>Ecdysozoa</taxon>
        <taxon>Arthropoda</taxon>
        <taxon>Hexapoda</taxon>
        <taxon>Collembola</taxon>
        <taxon>Symphypleona</taxon>
        <taxon>Sminthuridae</taxon>
        <taxon>Allacma</taxon>
    </lineage>
</organism>
<evidence type="ECO:0000313" key="2">
    <source>
        <dbReference type="Proteomes" id="UP000708208"/>
    </source>
</evidence>
<proteinExistence type="predicted"/>
<protein>
    <submittedName>
        <fullName evidence="1">Uncharacterized protein</fullName>
    </submittedName>
</protein>
<comment type="caution">
    <text evidence="1">The sequence shown here is derived from an EMBL/GenBank/DDBJ whole genome shotgun (WGS) entry which is preliminary data.</text>
</comment>
<keyword evidence="2" id="KW-1185">Reference proteome</keyword>
<accession>A0A8J2LDL6</accession>
<dbReference type="AlphaFoldDB" id="A0A8J2LDL6"/>
<reference evidence="1" key="1">
    <citation type="submission" date="2021-06" db="EMBL/GenBank/DDBJ databases">
        <authorList>
            <person name="Hodson N. C."/>
            <person name="Mongue J. A."/>
            <person name="Jaron S. K."/>
        </authorList>
    </citation>
    <scope>NUCLEOTIDE SEQUENCE</scope>
</reference>
<feature type="non-terminal residue" evidence="1">
    <location>
        <position position="1"/>
    </location>
</feature>
<evidence type="ECO:0000313" key="1">
    <source>
        <dbReference type="EMBL" id="CAG7832045.1"/>
    </source>
</evidence>
<name>A0A8J2LDL6_9HEXA</name>
<gene>
    <name evidence="1" type="ORF">AFUS01_LOCUS41755</name>
</gene>
<dbReference type="EMBL" id="CAJVCH010563272">
    <property type="protein sequence ID" value="CAG7832045.1"/>
    <property type="molecule type" value="Genomic_DNA"/>
</dbReference>